<proteinExistence type="inferred from homology"/>
<dbReference type="Proteomes" id="UP000034562">
    <property type="component" value="Unassembled WGS sequence"/>
</dbReference>
<dbReference type="STRING" id="1618563.UU12_C0034G0002"/>
<evidence type="ECO:0000259" key="2">
    <source>
        <dbReference type="Pfam" id="PF03816"/>
    </source>
</evidence>
<accession>A0A0G0W3Q4</accession>
<evidence type="ECO:0000256" key="1">
    <source>
        <dbReference type="ARBA" id="ARBA00006068"/>
    </source>
</evidence>
<reference evidence="3 4" key="1">
    <citation type="journal article" date="2015" name="Nature">
        <title>rRNA introns, odd ribosomes, and small enigmatic genomes across a large radiation of phyla.</title>
        <authorList>
            <person name="Brown C.T."/>
            <person name="Hug L.A."/>
            <person name="Thomas B.C."/>
            <person name="Sharon I."/>
            <person name="Castelle C.J."/>
            <person name="Singh A."/>
            <person name="Wilkins M.J."/>
            <person name="Williams K.H."/>
            <person name="Banfield J.F."/>
        </authorList>
    </citation>
    <scope>NUCLEOTIDE SEQUENCE [LARGE SCALE GENOMIC DNA]</scope>
</reference>
<comment type="caution">
    <text evidence="3">The sequence shown here is derived from an EMBL/GenBank/DDBJ whole genome shotgun (WGS) entry which is preliminary data.</text>
</comment>
<dbReference type="Gene3D" id="3.40.630.190">
    <property type="entry name" value="LCP protein"/>
    <property type="match status" value="1"/>
</dbReference>
<dbReference type="InterPro" id="IPR004474">
    <property type="entry name" value="LytR_CpsA_psr"/>
</dbReference>
<dbReference type="PANTHER" id="PTHR33392">
    <property type="entry name" value="POLYISOPRENYL-TEICHOIC ACID--PEPTIDOGLYCAN TEICHOIC ACID TRANSFERASE TAGU"/>
    <property type="match status" value="1"/>
</dbReference>
<dbReference type="EMBL" id="LBZK01000034">
    <property type="protein sequence ID" value="KKR69912.1"/>
    <property type="molecule type" value="Genomic_DNA"/>
</dbReference>
<dbReference type="NCBIfam" id="TIGR00350">
    <property type="entry name" value="lytR_cpsA_psr"/>
    <property type="match status" value="1"/>
</dbReference>
<dbReference type="PANTHER" id="PTHR33392:SF6">
    <property type="entry name" value="POLYISOPRENYL-TEICHOIC ACID--PEPTIDOGLYCAN TEICHOIC ACID TRANSFERASE TAGU"/>
    <property type="match status" value="1"/>
</dbReference>
<dbReference type="InterPro" id="IPR050922">
    <property type="entry name" value="LytR/CpsA/Psr_CW_biosynth"/>
</dbReference>
<comment type="similarity">
    <text evidence="1">Belongs to the LytR/CpsA/Psr (LCP) family.</text>
</comment>
<feature type="domain" description="Cell envelope-related transcriptional attenuator" evidence="2">
    <location>
        <begin position="29"/>
        <end position="206"/>
    </location>
</feature>
<sequence length="299" mass="32843">MNKLNSQNGRTNILVMGKAGGSHEGPDLTDTMLLISVGLNKPNITIVSLPRDLWIPEIRAKINSAYYWGKNGSPYLDVSEMGGGISFSKIIAGEVVGQTIQYGVIIDFSAFKDVVDALGGIRVDVSQSFTDNLYPIAGRENDTCGGDATFACRYRTVTFDAGSQIMNGDTALIFVRSRHAEGDEGTDTAREARQQKVIEAIKKKITSPLVFLSPKVELAMIRVLKKYVETDIDSTSAAIIARKVINGSKSINQFLIPQELLFNPPISKIYDNQYVFIPKAGNGKWVEIQKWVSKVLTFN</sequence>
<dbReference type="AlphaFoldDB" id="A0A0G0W3Q4"/>
<name>A0A0G0W3Q4_9BACT</name>
<evidence type="ECO:0000313" key="3">
    <source>
        <dbReference type="EMBL" id="KKR69912.1"/>
    </source>
</evidence>
<gene>
    <name evidence="3" type="ORF">UU12_C0034G0002</name>
</gene>
<organism evidence="3 4">
    <name type="scientific">Candidatus Woesebacteria bacterium GW2011_GWA2_40_7b</name>
    <dbReference type="NCBI Taxonomy" id="1618563"/>
    <lineage>
        <taxon>Bacteria</taxon>
        <taxon>Candidatus Woeseibacteriota</taxon>
    </lineage>
</organism>
<protein>
    <submittedName>
        <fullName evidence="3">Cell envelope-related transcriptional attenuator</fullName>
    </submittedName>
</protein>
<evidence type="ECO:0000313" key="4">
    <source>
        <dbReference type="Proteomes" id="UP000034562"/>
    </source>
</evidence>
<dbReference type="Pfam" id="PF03816">
    <property type="entry name" value="LytR_cpsA_psr"/>
    <property type="match status" value="1"/>
</dbReference>